<name>A0A803PBA5_CANSA</name>
<evidence type="ECO:0000313" key="3">
    <source>
        <dbReference type="Proteomes" id="UP000596661"/>
    </source>
</evidence>
<dbReference type="Proteomes" id="UP000596661">
    <property type="component" value="Chromosome 3"/>
</dbReference>
<proteinExistence type="predicted"/>
<sequence>MVRTRATSLATISDDPSRVEAPMAPPPSTNSAENLSRAHLPPPPTVHRPNPVNRPAYEDVRSPYYRSTTDHPGLSHITPVLSNKKFQPWKRDFKLSIGARSS</sequence>
<dbReference type="EnsemblPlants" id="evm.model.03.996">
    <property type="protein sequence ID" value="cds.evm.model.03.996"/>
    <property type="gene ID" value="evm.TU.03.996"/>
</dbReference>
<accession>A0A803PBA5</accession>
<evidence type="ECO:0000256" key="1">
    <source>
        <dbReference type="SAM" id="MobiDB-lite"/>
    </source>
</evidence>
<feature type="compositionally biased region" description="Polar residues" evidence="1">
    <location>
        <begin position="1"/>
        <end position="11"/>
    </location>
</feature>
<feature type="region of interest" description="Disordered" evidence="1">
    <location>
        <begin position="1"/>
        <end position="58"/>
    </location>
</feature>
<keyword evidence="3" id="KW-1185">Reference proteome</keyword>
<evidence type="ECO:0000313" key="2">
    <source>
        <dbReference type="EnsemblPlants" id="cds.evm.model.03.996"/>
    </source>
</evidence>
<reference evidence="2" key="1">
    <citation type="submission" date="2018-11" db="EMBL/GenBank/DDBJ databases">
        <authorList>
            <person name="Grassa J C."/>
        </authorList>
    </citation>
    <scope>NUCLEOTIDE SEQUENCE [LARGE SCALE GENOMIC DNA]</scope>
</reference>
<protein>
    <submittedName>
        <fullName evidence="2">Uncharacterized protein</fullName>
    </submittedName>
</protein>
<reference evidence="2" key="2">
    <citation type="submission" date="2021-03" db="UniProtKB">
        <authorList>
            <consortium name="EnsemblPlants"/>
        </authorList>
    </citation>
    <scope>IDENTIFICATION</scope>
</reference>
<organism evidence="2 3">
    <name type="scientific">Cannabis sativa</name>
    <name type="common">Hemp</name>
    <name type="synonym">Marijuana</name>
    <dbReference type="NCBI Taxonomy" id="3483"/>
    <lineage>
        <taxon>Eukaryota</taxon>
        <taxon>Viridiplantae</taxon>
        <taxon>Streptophyta</taxon>
        <taxon>Embryophyta</taxon>
        <taxon>Tracheophyta</taxon>
        <taxon>Spermatophyta</taxon>
        <taxon>Magnoliopsida</taxon>
        <taxon>eudicotyledons</taxon>
        <taxon>Gunneridae</taxon>
        <taxon>Pentapetalae</taxon>
        <taxon>rosids</taxon>
        <taxon>fabids</taxon>
        <taxon>Rosales</taxon>
        <taxon>Cannabaceae</taxon>
        <taxon>Cannabis</taxon>
    </lineage>
</organism>
<dbReference type="AlphaFoldDB" id="A0A803PBA5"/>
<dbReference type="EMBL" id="UZAU01000279">
    <property type="status" value="NOT_ANNOTATED_CDS"/>
    <property type="molecule type" value="Genomic_DNA"/>
</dbReference>
<dbReference type="Gramene" id="evm.model.03.996">
    <property type="protein sequence ID" value="cds.evm.model.03.996"/>
    <property type="gene ID" value="evm.TU.03.996"/>
</dbReference>